<evidence type="ECO:0000259" key="8">
    <source>
        <dbReference type="PROSITE" id="PS51202"/>
    </source>
</evidence>
<gene>
    <name evidence="9" type="ORF">MNBD_ALPHA09-2065</name>
</gene>
<sequence>MSMAEFQIWVTFAIVAIAIVSYVAERVPMEITSLTAVVAILVFFHFFPVDDGAGGNRLAAETVLGGFASPALISIMALLVIGQGLYQTGALDAAVGPLLHFGARHPIASLGVGFVAIAVISAFMNNTPVVVMFIPVVTALAGRLGMSHSRVLMPVSFVSILGGMTTLIGSSTNLIVSGVSVSAGGPPVGFFEPSPLGIVLAVCGGLYLIIAGRYLLKSVPSPDEDLSAAGGRQFIAQIEVTPGHVLDGAASRAGLFPELKDMTVRLIQRGEQALLPPFEDIVLRPGDVVIVAATRNALTSALASRNPILATKLADDGGETDPGIAHDLVLAEAVVAPGSRLTGRTIAQAHLRAETQAIVLGVRRRSRMIRVALNAIRLEAGDVILVLGSTSAMRRLRFNRDVLLVEWSQTELPRARAAFRALAIMGATVVAAASGLLPISIAALAGALAMIPSGCLNIRQAARAFDRRIYLMVGASLALAAPLEATGAARLAALWVVEAMGSSSPAMLLSAFFLLIAVFTNLLSNNATAALFTPIALSVAQELNLDPAPFVLTVIFAANCSFATPMAYQTNLLVMGPGHYRFADYLKTGGPLVIIIWLVYSFTAPWYFNL</sequence>
<comment type="subcellular location">
    <subcellularLocation>
        <location evidence="1">Membrane</location>
        <topology evidence="1">Multi-pass membrane protein</topology>
    </subcellularLocation>
</comment>
<evidence type="ECO:0000256" key="2">
    <source>
        <dbReference type="ARBA" id="ARBA00022448"/>
    </source>
</evidence>
<dbReference type="GO" id="GO:0006813">
    <property type="term" value="P:potassium ion transport"/>
    <property type="evidence" value="ECO:0007669"/>
    <property type="project" value="InterPro"/>
</dbReference>
<reference evidence="9" key="1">
    <citation type="submission" date="2018-06" db="EMBL/GenBank/DDBJ databases">
        <authorList>
            <person name="Zhirakovskaya E."/>
        </authorList>
    </citation>
    <scope>NUCLEOTIDE SEQUENCE</scope>
</reference>
<evidence type="ECO:0000313" key="9">
    <source>
        <dbReference type="EMBL" id="VAW12594.1"/>
    </source>
</evidence>
<evidence type="ECO:0000256" key="7">
    <source>
        <dbReference type="SAM" id="Phobius"/>
    </source>
</evidence>
<feature type="domain" description="RCK C-terminal" evidence="8">
    <location>
        <begin position="223"/>
        <end position="307"/>
    </location>
</feature>
<dbReference type="GO" id="GO:0005886">
    <property type="term" value="C:plasma membrane"/>
    <property type="evidence" value="ECO:0007669"/>
    <property type="project" value="TreeGrafter"/>
</dbReference>
<dbReference type="SUPFAM" id="SSF116726">
    <property type="entry name" value="TrkA C-terminal domain-like"/>
    <property type="match status" value="2"/>
</dbReference>
<dbReference type="EMBL" id="UOEM01000048">
    <property type="protein sequence ID" value="VAW12594.1"/>
    <property type="molecule type" value="Genomic_DNA"/>
</dbReference>
<feature type="transmembrane region" description="Helical" evidence="7">
    <location>
        <begin position="107"/>
        <end position="123"/>
    </location>
</feature>
<keyword evidence="4" id="KW-0677">Repeat</keyword>
<feature type="transmembrane region" description="Helical" evidence="7">
    <location>
        <begin position="129"/>
        <end position="145"/>
    </location>
</feature>
<feature type="transmembrane region" description="Helical" evidence="7">
    <location>
        <begin position="157"/>
        <end position="176"/>
    </location>
</feature>
<feature type="transmembrane region" description="Helical" evidence="7">
    <location>
        <begin position="6"/>
        <end position="24"/>
    </location>
</feature>
<accession>A0A3B0TVH0</accession>
<keyword evidence="2" id="KW-0813">Transport</keyword>
<feature type="transmembrane region" description="Helical" evidence="7">
    <location>
        <begin position="588"/>
        <end position="608"/>
    </location>
</feature>
<dbReference type="InterPro" id="IPR006037">
    <property type="entry name" value="RCK_C"/>
</dbReference>
<dbReference type="Pfam" id="PF02080">
    <property type="entry name" value="TrkA_C"/>
    <property type="match status" value="1"/>
</dbReference>
<feature type="transmembrane region" description="Helical" evidence="7">
    <location>
        <begin position="470"/>
        <end position="497"/>
    </location>
</feature>
<evidence type="ECO:0000256" key="1">
    <source>
        <dbReference type="ARBA" id="ARBA00004141"/>
    </source>
</evidence>
<feature type="transmembrane region" description="Helical" evidence="7">
    <location>
        <begin position="67"/>
        <end position="86"/>
    </location>
</feature>
<keyword evidence="3 7" id="KW-0812">Transmembrane</keyword>
<dbReference type="InterPro" id="IPR004680">
    <property type="entry name" value="Cit_transptr-like_dom"/>
</dbReference>
<keyword evidence="6 7" id="KW-0472">Membrane</keyword>
<dbReference type="PANTHER" id="PTHR43652">
    <property type="entry name" value="BASIC AMINO ACID ANTIPORTER YFCC-RELATED"/>
    <property type="match status" value="1"/>
</dbReference>
<feature type="domain" description="RCK C-terminal" evidence="8">
    <location>
        <begin position="318"/>
        <end position="402"/>
    </location>
</feature>
<keyword evidence="5 7" id="KW-1133">Transmembrane helix</keyword>
<dbReference type="PANTHER" id="PTHR43652:SF2">
    <property type="entry name" value="BASIC AMINO ACID ANTIPORTER YFCC-RELATED"/>
    <property type="match status" value="1"/>
</dbReference>
<evidence type="ECO:0000256" key="4">
    <source>
        <dbReference type="ARBA" id="ARBA00022737"/>
    </source>
</evidence>
<name>A0A3B0TVH0_9ZZZZ</name>
<dbReference type="GO" id="GO:0008324">
    <property type="term" value="F:monoatomic cation transmembrane transporter activity"/>
    <property type="evidence" value="ECO:0007669"/>
    <property type="project" value="InterPro"/>
</dbReference>
<dbReference type="AlphaFoldDB" id="A0A3B0TVH0"/>
<evidence type="ECO:0000256" key="5">
    <source>
        <dbReference type="ARBA" id="ARBA00022989"/>
    </source>
</evidence>
<dbReference type="PROSITE" id="PS51202">
    <property type="entry name" value="RCK_C"/>
    <property type="match status" value="2"/>
</dbReference>
<dbReference type="InterPro" id="IPR051679">
    <property type="entry name" value="DASS-Related_Transporters"/>
</dbReference>
<evidence type="ECO:0000256" key="6">
    <source>
        <dbReference type="ARBA" id="ARBA00023136"/>
    </source>
</evidence>
<feature type="transmembrane region" description="Helical" evidence="7">
    <location>
        <begin position="509"/>
        <end position="537"/>
    </location>
</feature>
<feature type="transmembrane region" description="Helical" evidence="7">
    <location>
        <begin position="196"/>
        <end position="216"/>
    </location>
</feature>
<protein>
    <recommendedName>
        <fullName evidence="8">RCK C-terminal domain-containing protein</fullName>
    </recommendedName>
</protein>
<dbReference type="InterPro" id="IPR036721">
    <property type="entry name" value="RCK_C_sf"/>
</dbReference>
<organism evidence="9">
    <name type="scientific">hydrothermal vent metagenome</name>
    <dbReference type="NCBI Taxonomy" id="652676"/>
    <lineage>
        <taxon>unclassified sequences</taxon>
        <taxon>metagenomes</taxon>
        <taxon>ecological metagenomes</taxon>
    </lineage>
</organism>
<proteinExistence type="predicted"/>
<feature type="transmembrane region" description="Helical" evidence="7">
    <location>
        <begin position="31"/>
        <end position="47"/>
    </location>
</feature>
<dbReference type="Gene3D" id="3.30.70.1450">
    <property type="entry name" value="Regulator of K+ conductance, C-terminal domain"/>
    <property type="match status" value="2"/>
</dbReference>
<evidence type="ECO:0000256" key="3">
    <source>
        <dbReference type="ARBA" id="ARBA00022692"/>
    </source>
</evidence>
<dbReference type="Pfam" id="PF03600">
    <property type="entry name" value="CitMHS"/>
    <property type="match status" value="1"/>
</dbReference>